<feature type="region of interest" description="Disordered" evidence="2">
    <location>
        <begin position="1"/>
        <end position="29"/>
    </location>
</feature>
<feature type="region of interest" description="Disordered" evidence="2">
    <location>
        <begin position="704"/>
        <end position="730"/>
    </location>
</feature>
<feature type="region of interest" description="Disordered" evidence="2">
    <location>
        <begin position="116"/>
        <end position="191"/>
    </location>
</feature>
<feature type="compositionally biased region" description="Polar residues" evidence="2">
    <location>
        <begin position="10"/>
        <end position="29"/>
    </location>
</feature>
<evidence type="ECO:0000259" key="3">
    <source>
        <dbReference type="Pfam" id="PF16501"/>
    </source>
</evidence>
<dbReference type="PANTHER" id="PTHR31434">
    <property type="entry name" value="S PHASE CYCLIN A-ASSOCIATED PROTEIN IN THE ENDOPLASMIC RETICULUM"/>
    <property type="match status" value="1"/>
</dbReference>
<feature type="compositionally biased region" description="Polar residues" evidence="2">
    <location>
        <begin position="164"/>
        <end position="191"/>
    </location>
</feature>
<feature type="compositionally biased region" description="Polar residues" evidence="2">
    <location>
        <begin position="1194"/>
        <end position="1205"/>
    </location>
</feature>
<keyword evidence="5" id="KW-1185">Reference proteome</keyword>
<dbReference type="Pfam" id="PF16501">
    <property type="entry name" value="SCAPER_N"/>
    <property type="match status" value="1"/>
</dbReference>
<dbReference type="InterPro" id="IPR032446">
    <property type="entry name" value="SCAPER_N"/>
</dbReference>
<gene>
    <name evidence="4" type="ORF">DdX_01017</name>
</gene>
<feature type="region of interest" description="Disordered" evidence="2">
    <location>
        <begin position="1136"/>
        <end position="1157"/>
    </location>
</feature>
<protein>
    <submittedName>
        <fullName evidence="4">S phase cyclin a-associated protein in the endoplasmic reticulum domain-containing protein</fullName>
    </submittedName>
</protein>
<feature type="compositionally biased region" description="Polar residues" evidence="2">
    <location>
        <begin position="502"/>
        <end position="514"/>
    </location>
</feature>
<feature type="compositionally biased region" description="Basic and acidic residues" evidence="2">
    <location>
        <begin position="147"/>
        <end position="158"/>
    </location>
</feature>
<feature type="domain" description="S phase cyclin A-associated protein in the endoplasmic reticulum N-terminal" evidence="3">
    <location>
        <begin position="44"/>
        <end position="115"/>
    </location>
</feature>
<sequence length="1528" mass="173580">MAKTVAAKPSSASNNGAPKQPGNNTMLNKETSGKQSQLYLVMQEAKEWSKCVESLKAAVDSMYEICRIRQNIFGCEEALIYLQNAIKEFTSLQAAIRIEMDWENSEKEESVWQLVTSRAKRRKSSNASSGSEKAENRTPQKSGAIEETARISNREAYGKKVQRAAQSEEQTPYSGESQTNSKQSQRNCPSLSCISVTGGRIMAPRSAMDLPQTRASMAKMAYSRQLLWQQRKKQLAEKLLTRQRHEQALEYNRRRRSLPALAQRCVGKPIQASSGGDGRTSRNSGSTASNKRDTATKHSCGNTGAINSGREIQVLNGAVSITNLESINESAEEEANANFDKYISEDNSSTHTMAGGGPGNRLAPSFPQMTRSEPPNYGLDLADDEEWRAMTEEEESLAQEEESLKKEIEEEESVSIDDEVHRRTSVERSFDIDFEDEGNVDYSATTRSDFPLTPPNAVLRPRWKEVVAKWAVKPIENEIRKCTNATEKQADKEEKIPEKVPDTQNTETIRSFSPQHYRRPGELAQFRAKLLSPSRKKASDERRLEDRQQKAEELRLQLQEDKANRLRDLHVKVGEVRGKREEILEKKRLHLENLKEKMKKAENNRQNHISDIVHRSKEENQKIMEIAFINTLEAENIKYGMSGYQARESDRIQQRIDSIAKERAFKMEQKAAKEAAAEERRRIADEQRTEKLKETSIRKKEKLELAEAQRNEQAERYRNRGRQREQLREQRKAAEVTDSRILLSKIQEKHNISVRRYEETLEQKASKALEMCSPRQLQSWVTLADFSQLPSDVDYTEIRRKCTLCDLELFNDLQLISHICSDLHFEKCVITNDEAQELLANYEYLKSQLEHMIKDIEDEVLMKASSSVHNDETNNGCELKENVKPRDEPLKCSVALKKRKAKIKQRLLKANSKEPEFDSAVNFSSESTLTLPENHKRPEKKVKELLTLLNSKELCDSQRTSMERAVSELCRTFMQLPKSDKAKAAHDFYDHNVPESMINYLLDNCSNNSQSSQRMFSKSVYFLFLLLSENRHIAEILFHSKFLVQLCDLFNHKMSIITTLNSANLHSVQQSVLTLYLIDTLVCSSKDHSQQERVLQLAQYLVLSDLPKLLRLIMDKVTGNKETNIFEDVTPKDLVKSSSKNHVPKASTKRPTKSSDPLTADWLHMELSKDISLNALQVAVELVSNLIVHSNKANSGLNSSSTRNNSPHRRPSSCDLPKHESVACLVITIIHSVILCLYSHFLQTQQQQSSSSIVVPTSRTDPMNTSFIYSGSVSIVSMDNKSDTVNNSSMTTSTISSNSKTAAPNKSTVISHHSVALALSSSSVVSTRFPPISSQTFEQLSGSLLFLWNRVCSSDNSEHITEAIFKVDDCIALRLNHLFQCIVSHCVKEISNSAELSQERRLLAQAIHAVGYFASISRKTQLMCILGWQRSLVMQLCTSIPFDYIQRAELRSVLMPTLISILYNNLPGVNIIRNEFDLNWLITYLKEAMSDGCNSNNTNYFAFSKMLNPDRWQNALQFFECQIGENRA</sequence>
<organism evidence="4 5">
    <name type="scientific">Ditylenchus destructor</name>
    <dbReference type="NCBI Taxonomy" id="166010"/>
    <lineage>
        <taxon>Eukaryota</taxon>
        <taxon>Metazoa</taxon>
        <taxon>Ecdysozoa</taxon>
        <taxon>Nematoda</taxon>
        <taxon>Chromadorea</taxon>
        <taxon>Rhabditida</taxon>
        <taxon>Tylenchina</taxon>
        <taxon>Tylenchomorpha</taxon>
        <taxon>Sphaerularioidea</taxon>
        <taxon>Anguinidae</taxon>
        <taxon>Anguininae</taxon>
        <taxon>Ditylenchus</taxon>
    </lineage>
</organism>
<feature type="region of interest" description="Disordered" evidence="2">
    <location>
        <begin position="1194"/>
        <end position="1215"/>
    </location>
</feature>
<feature type="compositionally biased region" description="Polar residues" evidence="2">
    <location>
        <begin position="297"/>
        <end position="306"/>
    </location>
</feature>
<comment type="caution">
    <text evidence="4">The sequence shown here is derived from an EMBL/GenBank/DDBJ whole genome shotgun (WGS) entry which is preliminary data.</text>
</comment>
<dbReference type="EMBL" id="JAKKPZ010000001">
    <property type="protein sequence ID" value="KAI1728814.1"/>
    <property type="molecule type" value="Genomic_DNA"/>
</dbReference>
<feature type="compositionally biased region" description="Basic and acidic residues" evidence="2">
    <location>
        <begin position="488"/>
        <end position="501"/>
    </location>
</feature>
<accession>A0AAD4NLN1</accession>
<proteinExistence type="predicted"/>
<reference evidence="4" key="1">
    <citation type="submission" date="2022-01" db="EMBL/GenBank/DDBJ databases">
        <title>Genome Sequence Resource for Two Populations of Ditylenchus destructor, the Migratory Endoparasitic Phytonematode.</title>
        <authorList>
            <person name="Zhang H."/>
            <person name="Lin R."/>
            <person name="Xie B."/>
        </authorList>
    </citation>
    <scope>NUCLEOTIDE SEQUENCE</scope>
    <source>
        <strain evidence="4">BazhouSP</strain>
    </source>
</reference>
<evidence type="ECO:0000313" key="4">
    <source>
        <dbReference type="EMBL" id="KAI1728814.1"/>
    </source>
</evidence>
<evidence type="ECO:0000256" key="1">
    <source>
        <dbReference type="SAM" id="Coils"/>
    </source>
</evidence>
<feature type="coiled-coil region" evidence="1">
    <location>
        <begin position="537"/>
        <end position="611"/>
    </location>
</feature>
<keyword evidence="1" id="KW-0175">Coiled coil</keyword>
<name>A0AAD4NLN1_9BILA</name>
<feature type="region of interest" description="Disordered" evidence="2">
    <location>
        <begin position="676"/>
        <end position="695"/>
    </location>
</feature>
<feature type="region of interest" description="Disordered" evidence="2">
    <location>
        <begin position="484"/>
        <end position="518"/>
    </location>
</feature>
<dbReference type="Gene3D" id="6.10.280.30">
    <property type="match status" value="1"/>
</dbReference>
<dbReference type="PANTHER" id="PTHR31434:SF2">
    <property type="entry name" value="S PHASE CYCLIN A-ASSOCIATED PROTEIN IN THE ENDOPLASMIC RETICULUM"/>
    <property type="match status" value="1"/>
</dbReference>
<feature type="region of interest" description="Disordered" evidence="2">
    <location>
        <begin position="346"/>
        <end position="375"/>
    </location>
</feature>
<dbReference type="Proteomes" id="UP001201812">
    <property type="component" value="Unassembled WGS sequence"/>
</dbReference>
<feature type="region of interest" description="Disordered" evidence="2">
    <location>
        <begin position="260"/>
        <end position="306"/>
    </location>
</feature>
<evidence type="ECO:0000313" key="5">
    <source>
        <dbReference type="Proteomes" id="UP001201812"/>
    </source>
</evidence>
<evidence type="ECO:0000256" key="2">
    <source>
        <dbReference type="SAM" id="MobiDB-lite"/>
    </source>
</evidence>
<feature type="compositionally biased region" description="Basic and acidic residues" evidence="2">
    <location>
        <begin position="418"/>
        <end position="429"/>
    </location>
</feature>
<feature type="coiled-coil region" evidence="1">
    <location>
        <begin position="832"/>
        <end position="859"/>
    </location>
</feature>
<feature type="region of interest" description="Disordered" evidence="2">
    <location>
        <begin position="393"/>
        <end position="429"/>
    </location>
</feature>